<keyword evidence="2" id="KW-1185">Reference proteome</keyword>
<proteinExistence type="predicted"/>
<name>A0ABU1P847_9BACL</name>
<dbReference type="Gene3D" id="3.30.460.10">
    <property type="entry name" value="Beta Polymerase, domain 2"/>
    <property type="match status" value="1"/>
</dbReference>
<dbReference type="SUPFAM" id="SSF81301">
    <property type="entry name" value="Nucleotidyltransferase"/>
    <property type="match status" value="1"/>
</dbReference>
<comment type="caution">
    <text evidence="1">The sequence shown here is derived from an EMBL/GenBank/DDBJ whole genome shotgun (WGS) entry which is preliminary data.</text>
</comment>
<dbReference type="EMBL" id="JAVDSB010000031">
    <property type="protein sequence ID" value="MDR6555501.1"/>
    <property type="molecule type" value="Genomic_DNA"/>
</dbReference>
<protein>
    <submittedName>
        <fullName evidence="1">Nucleotidyltransferase</fullName>
    </submittedName>
</protein>
<gene>
    <name evidence="1" type="ORF">J2736_006763</name>
</gene>
<evidence type="ECO:0000313" key="1">
    <source>
        <dbReference type="EMBL" id="MDR6555501.1"/>
    </source>
</evidence>
<reference evidence="1 2" key="1">
    <citation type="submission" date="2023-07" db="EMBL/GenBank/DDBJ databases">
        <title>Sorghum-associated microbial communities from plants grown in Nebraska, USA.</title>
        <authorList>
            <person name="Schachtman D."/>
        </authorList>
    </citation>
    <scope>NUCLEOTIDE SEQUENCE [LARGE SCALE GENOMIC DNA]</scope>
    <source>
        <strain evidence="1 2">CC258</strain>
    </source>
</reference>
<dbReference type="Proteomes" id="UP001267290">
    <property type="component" value="Unassembled WGS sequence"/>
</dbReference>
<organism evidence="1 2">
    <name type="scientific">Paenibacillus qinlingensis</name>
    <dbReference type="NCBI Taxonomy" id="1837343"/>
    <lineage>
        <taxon>Bacteria</taxon>
        <taxon>Bacillati</taxon>
        <taxon>Bacillota</taxon>
        <taxon>Bacilli</taxon>
        <taxon>Bacillales</taxon>
        <taxon>Paenibacillaceae</taxon>
        <taxon>Paenibacillus</taxon>
    </lineage>
</organism>
<dbReference type="InterPro" id="IPR043519">
    <property type="entry name" value="NT_sf"/>
</dbReference>
<evidence type="ECO:0000313" key="2">
    <source>
        <dbReference type="Proteomes" id="UP001267290"/>
    </source>
</evidence>
<sequence length="232" mass="27048">MNTRYEEAFHMFVDEAKLDGNVQGILFFGSAQRGQENETSDLDFYVIVAEDIGWNFKKYYNNVLIEAYYYPLKLWKKLIYESANIMHAFASGAIVYSISSEISELIELAISRYNKGPEQLTPIQKNNWRIELTELLLDIEGRMDSETNNIIWGGWSIIKVLEGYCALNRIWLVKPSNLEKWVSEQDKDMKLLLELYKFQPDLINLKSIIECVLIKHGGRILEYEGPKEIFIL</sequence>
<accession>A0ABU1P847</accession>
<dbReference type="RefSeq" id="WP_310502817.1">
    <property type="nucleotide sequence ID" value="NZ_JAVDSB010000031.1"/>
</dbReference>